<evidence type="ECO:0000256" key="1">
    <source>
        <dbReference type="SAM" id="MobiDB-lite"/>
    </source>
</evidence>
<organism evidence="2 3">
    <name type="scientific">Hymenolepis diminuta</name>
    <name type="common">Rat tapeworm</name>
    <dbReference type="NCBI Taxonomy" id="6216"/>
    <lineage>
        <taxon>Eukaryota</taxon>
        <taxon>Metazoa</taxon>
        <taxon>Spiralia</taxon>
        <taxon>Lophotrochozoa</taxon>
        <taxon>Platyhelminthes</taxon>
        <taxon>Cestoda</taxon>
        <taxon>Eucestoda</taxon>
        <taxon>Cyclophyllidea</taxon>
        <taxon>Hymenolepididae</taxon>
        <taxon>Hymenolepis</taxon>
    </lineage>
</organism>
<protein>
    <submittedName>
        <fullName evidence="2">Uncharacterized protein</fullName>
    </submittedName>
</protein>
<keyword evidence="3" id="KW-1185">Reference proteome</keyword>
<dbReference type="EMBL" id="CABIJS010000444">
    <property type="protein sequence ID" value="VUZ51712.1"/>
    <property type="molecule type" value="Genomic_DNA"/>
</dbReference>
<dbReference type="AlphaFoldDB" id="A0A564YWS9"/>
<feature type="compositionally biased region" description="Pro residues" evidence="1">
    <location>
        <begin position="58"/>
        <end position="70"/>
    </location>
</feature>
<sequence>MSLSLTCRTSRTLSPPVTNTSPHPPTSTLPPQVLHSQPPPNLRCRRCIPLFTTHDKQPSPPSTPPALPLP</sequence>
<feature type="compositionally biased region" description="Polar residues" evidence="1">
    <location>
        <begin position="1"/>
        <end position="13"/>
    </location>
</feature>
<feature type="region of interest" description="Disordered" evidence="1">
    <location>
        <begin position="1"/>
        <end position="45"/>
    </location>
</feature>
<gene>
    <name evidence="2" type="ORF">WMSIL1_LOCUS10392</name>
</gene>
<name>A0A564YWS9_HYMDI</name>
<feature type="region of interest" description="Disordered" evidence="1">
    <location>
        <begin position="51"/>
        <end position="70"/>
    </location>
</feature>
<evidence type="ECO:0000313" key="3">
    <source>
        <dbReference type="Proteomes" id="UP000321570"/>
    </source>
</evidence>
<dbReference type="Proteomes" id="UP000321570">
    <property type="component" value="Unassembled WGS sequence"/>
</dbReference>
<accession>A0A564YWS9</accession>
<proteinExistence type="predicted"/>
<evidence type="ECO:0000313" key="2">
    <source>
        <dbReference type="EMBL" id="VUZ51712.1"/>
    </source>
</evidence>
<reference evidence="2 3" key="1">
    <citation type="submission" date="2019-07" db="EMBL/GenBank/DDBJ databases">
        <authorList>
            <person name="Jastrzebski P J."/>
            <person name="Paukszto L."/>
            <person name="Jastrzebski P J."/>
        </authorList>
    </citation>
    <scope>NUCLEOTIDE SEQUENCE [LARGE SCALE GENOMIC DNA]</scope>
    <source>
        <strain evidence="2 3">WMS-il1</strain>
    </source>
</reference>